<evidence type="ECO:0000313" key="2">
    <source>
        <dbReference type="WBParaSite" id="PDA_v2.g2011.t1"/>
    </source>
</evidence>
<dbReference type="WBParaSite" id="PDA_v2.g2011.t1">
    <property type="protein sequence ID" value="PDA_v2.g2011.t1"/>
    <property type="gene ID" value="PDA_v2.g2011"/>
</dbReference>
<name>A0A914PPU9_9BILA</name>
<accession>A0A914PPU9</accession>
<keyword evidence="1" id="KW-1185">Reference proteome</keyword>
<proteinExistence type="predicted"/>
<evidence type="ECO:0000313" key="1">
    <source>
        <dbReference type="Proteomes" id="UP000887578"/>
    </source>
</evidence>
<protein>
    <submittedName>
        <fullName evidence="2">Uncharacterized protein</fullName>
    </submittedName>
</protein>
<sequence length="66" mass="7257">MSSLKEVELMKEQVSILQSNLNDKDLVSRVAASRLLKLISDIDLSSGDSTTKSSFKSELKDIAETL</sequence>
<organism evidence="1 2">
    <name type="scientific">Panagrolaimus davidi</name>
    <dbReference type="NCBI Taxonomy" id="227884"/>
    <lineage>
        <taxon>Eukaryota</taxon>
        <taxon>Metazoa</taxon>
        <taxon>Ecdysozoa</taxon>
        <taxon>Nematoda</taxon>
        <taxon>Chromadorea</taxon>
        <taxon>Rhabditida</taxon>
        <taxon>Tylenchina</taxon>
        <taxon>Panagrolaimomorpha</taxon>
        <taxon>Panagrolaimoidea</taxon>
        <taxon>Panagrolaimidae</taxon>
        <taxon>Panagrolaimus</taxon>
    </lineage>
</organism>
<dbReference type="Proteomes" id="UP000887578">
    <property type="component" value="Unplaced"/>
</dbReference>
<dbReference type="AlphaFoldDB" id="A0A914PPU9"/>
<reference evidence="2" key="1">
    <citation type="submission" date="2022-11" db="UniProtKB">
        <authorList>
            <consortium name="WormBaseParasite"/>
        </authorList>
    </citation>
    <scope>IDENTIFICATION</scope>
</reference>